<dbReference type="OrthoDB" id="4584900at2759"/>
<feature type="signal peptide" evidence="2">
    <location>
        <begin position="1"/>
        <end position="18"/>
    </location>
</feature>
<accession>A0A8H5CXC5</accession>
<keyword evidence="2" id="KW-0732">Signal</keyword>
<dbReference type="Proteomes" id="UP000559256">
    <property type="component" value="Unassembled WGS sequence"/>
</dbReference>
<gene>
    <name evidence="3" type="ORF">D9758_010196</name>
</gene>
<reference evidence="3 4" key="1">
    <citation type="journal article" date="2020" name="ISME J.">
        <title>Uncovering the hidden diversity of litter-decomposition mechanisms in mushroom-forming fungi.</title>
        <authorList>
            <person name="Floudas D."/>
            <person name="Bentzer J."/>
            <person name="Ahren D."/>
            <person name="Johansson T."/>
            <person name="Persson P."/>
            <person name="Tunlid A."/>
        </authorList>
    </citation>
    <scope>NUCLEOTIDE SEQUENCE [LARGE SCALE GENOMIC DNA]</scope>
    <source>
        <strain evidence="3 4">CBS 291.85</strain>
    </source>
</reference>
<comment type="caution">
    <text evidence="3">The sequence shown here is derived from an EMBL/GenBank/DDBJ whole genome shotgun (WGS) entry which is preliminary data.</text>
</comment>
<dbReference type="EMBL" id="JAACJM010000079">
    <property type="protein sequence ID" value="KAF5349759.1"/>
    <property type="molecule type" value="Genomic_DNA"/>
</dbReference>
<evidence type="ECO:0000313" key="4">
    <source>
        <dbReference type="Proteomes" id="UP000559256"/>
    </source>
</evidence>
<organism evidence="3 4">
    <name type="scientific">Tetrapyrgos nigripes</name>
    <dbReference type="NCBI Taxonomy" id="182062"/>
    <lineage>
        <taxon>Eukaryota</taxon>
        <taxon>Fungi</taxon>
        <taxon>Dikarya</taxon>
        <taxon>Basidiomycota</taxon>
        <taxon>Agaricomycotina</taxon>
        <taxon>Agaricomycetes</taxon>
        <taxon>Agaricomycetidae</taxon>
        <taxon>Agaricales</taxon>
        <taxon>Marasmiineae</taxon>
        <taxon>Marasmiaceae</taxon>
        <taxon>Tetrapyrgos</taxon>
    </lineage>
</organism>
<name>A0A8H5CXC5_9AGAR</name>
<evidence type="ECO:0000256" key="2">
    <source>
        <dbReference type="SAM" id="SignalP"/>
    </source>
</evidence>
<protein>
    <submittedName>
        <fullName evidence="3">Uncharacterized protein</fullName>
    </submittedName>
</protein>
<feature type="region of interest" description="Disordered" evidence="1">
    <location>
        <begin position="68"/>
        <end position="94"/>
    </location>
</feature>
<feature type="compositionally biased region" description="Pro residues" evidence="1">
    <location>
        <begin position="80"/>
        <end position="89"/>
    </location>
</feature>
<keyword evidence="4" id="KW-1185">Reference proteome</keyword>
<feature type="chain" id="PRO_5034898208" evidence="2">
    <location>
        <begin position="19"/>
        <end position="287"/>
    </location>
</feature>
<sequence>MVLRVFFLLALFLSAVSAAPSATFTSQTPTFNPPQSLVTPDLKTVIVPQSLTNAQRLRRGLPLKAPRRRFDYDYDGSTPPDAPQPPYPTPSGTACQPKRGFIQISDSSSGSVIGFVGNTFVVNGEYGVIPSSAPQDQRLVVTVNPEVPGAQNIQTSNGPDDRFAYLGSILGFGSPSEDLGPGSFSYTYVGATKQTPPGSKPQAVANSFTSSAGIQREAESAVFTYHPEADDSITLKWINGDDSYANCPNFIGVIDDDNILFATGDKEEFTKIFGDATWVEWKFVPMT</sequence>
<evidence type="ECO:0000256" key="1">
    <source>
        <dbReference type="SAM" id="MobiDB-lite"/>
    </source>
</evidence>
<evidence type="ECO:0000313" key="3">
    <source>
        <dbReference type="EMBL" id="KAF5349759.1"/>
    </source>
</evidence>
<proteinExistence type="predicted"/>
<dbReference type="AlphaFoldDB" id="A0A8H5CXC5"/>